<dbReference type="Gene3D" id="2.130.10.10">
    <property type="entry name" value="YVTN repeat-like/Quinoprotein amine dehydrogenase"/>
    <property type="match status" value="1"/>
</dbReference>
<dbReference type="Proteomes" id="UP000644660">
    <property type="component" value="Unassembled WGS sequence"/>
</dbReference>
<evidence type="ECO:0000256" key="3">
    <source>
        <dbReference type="ARBA" id="ARBA00037270"/>
    </source>
</evidence>
<dbReference type="GO" id="GO:0008380">
    <property type="term" value="P:RNA splicing"/>
    <property type="evidence" value="ECO:0007669"/>
    <property type="project" value="UniProtKB-KW"/>
</dbReference>
<dbReference type="AlphaFoldDB" id="A0A8H2VEA0"/>
<keyword evidence="2" id="KW-0508">mRNA splicing</keyword>
<dbReference type="InterPro" id="IPR015943">
    <property type="entry name" value="WD40/YVTN_repeat-like_dom_sf"/>
</dbReference>
<reference evidence="7 8" key="1">
    <citation type="submission" date="2020-05" db="EMBL/GenBank/DDBJ databases">
        <authorList>
            <person name="Casaregola S."/>
            <person name="Devillers H."/>
            <person name="Grondin C."/>
        </authorList>
    </citation>
    <scope>NUCLEOTIDE SEQUENCE [LARGE SCALE GENOMIC DNA]</scope>
    <source>
        <strain evidence="7 8">CLIB 1767</strain>
    </source>
</reference>
<dbReference type="InterPro" id="IPR051150">
    <property type="entry name" value="SWT21/TCAB1_mRNA_Telomere"/>
</dbReference>
<keyword evidence="1" id="KW-0507">mRNA processing</keyword>
<dbReference type="GeneID" id="64856860"/>
<dbReference type="GO" id="GO:0006397">
    <property type="term" value="P:mRNA processing"/>
    <property type="evidence" value="ECO:0007669"/>
    <property type="project" value="UniProtKB-KW"/>
</dbReference>
<dbReference type="PANTHER" id="PTHR13211">
    <property type="entry name" value="TELOMERASE CAJAL BODY PROTEIN 1"/>
    <property type="match status" value="1"/>
</dbReference>
<evidence type="ECO:0000256" key="5">
    <source>
        <dbReference type="ARBA" id="ARBA00038575"/>
    </source>
</evidence>
<evidence type="ECO:0000256" key="6">
    <source>
        <dbReference type="ARBA" id="ARBA00040352"/>
    </source>
</evidence>
<sequence>MESSITTNIIAKQSLNGLQLTDILDKEDKEWSTNVLCLNQLQHGGEQHNIRPLGRPIIEPSKSNRSPRSIICQDLYWSLDGRCVTAVTDDHAIRRYMIAHDSNGKTILQLTNRVFKNQTIVSSEMVPNDTSTIAIDNPGEKILIGSRNLPIQLYSLNSTNDDVTSDTPLFTYSTMNPQNEVFETPYSISSLTQETFLVGSIRNSVSLYDISCKEPIRNIRSDKIKSGKAQYKSIVSCFDEGCTGVTNSNGHNDNYLRTKYFGTYKNEIYRVDLRVNRKGMDCVQQNNKKGNGIYQLLKSENGLYLYVVKRQSNQISIYDIRKHGSCLNSLKLPFMIKNQKFKANISSFNGLSIGTTANNIINWERSIVESGGITRHDYELDIKFSDNKSILTTMTTSIGGSIEEHPIGTQQERRINIVKQNPEYLDQTVVSYSPDKTALPNITQDASGICLIDTP</sequence>
<protein>
    <recommendedName>
        <fullName evidence="6">Protein SWT21</fullName>
    </recommendedName>
</protein>
<organism evidence="7 8">
    <name type="scientific">Maudiozyma barnettii</name>
    <dbReference type="NCBI Taxonomy" id="61262"/>
    <lineage>
        <taxon>Eukaryota</taxon>
        <taxon>Fungi</taxon>
        <taxon>Dikarya</taxon>
        <taxon>Ascomycota</taxon>
        <taxon>Saccharomycotina</taxon>
        <taxon>Saccharomycetes</taxon>
        <taxon>Saccharomycetales</taxon>
        <taxon>Saccharomycetaceae</taxon>
        <taxon>Maudiozyma</taxon>
    </lineage>
</organism>
<dbReference type="RefSeq" id="XP_041405730.1">
    <property type="nucleotide sequence ID" value="XM_041549796.1"/>
</dbReference>
<keyword evidence="8" id="KW-1185">Reference proteome</keyword>
<evidence type="ECO:0000256" key="2">
    <source>
        <dbReference type="ARBA" id="ARBA00023187"/>
    </source>
</evidence>
<evidence type="ECO:0000313" key="8">
    <source>
        <dbReference type="Proteomes" id="UP000644660"/>
    </source>
</evidence>
<proteinExistence type="inferred from homology"/>
<name>A0A8H2VEA0_9SACH</name>
<comment type="function">
    <text evidence="3">Involved in mRNA splicing. Helps to stabilize the U1 snRNP-5' splice site interaction.</text>
</comment>
<evidence type="ECO:0000256" key="1">
    <source>
        <dbReference type="ARBA" id="ARBA00022664"/>
    </source>
</evidence>
<evidence type="ECO:0000256" key="4">
    <source>
        <dbReference type="ARBA" id="ARBA00038156"/>
    </source>
</evidence>
<dbReference type="OrthoDB" id="239865at2759"/>
<dbReference type="PANTHER" id="PTHR13211:SF0">
    <property type="entry name" value="TELOMERASE CAJAL BODY PROTEIN 1"/>
    <property type="match status" value="1"/>
</dbReference>
<dbReference type="SUPFAM" id="SSF101908">
    <property type="entry name" value="Putative isomerase YbhE"/>
    <property type="match status" value="1"/>
</dbReference>
<comment type="subunit">
    <text evidence="5">Associates with snRNPs.</text>
</comment>
<comment type="caution">
    <text evidence="7">The sequence shown here is derived from an EMBL/GenBank/DDBJ whole genome shotgun (WGS) entry which is preliminary data.</text>
</comment>
<accession>A0A8H2VEA0</accession>
<comment type="similarity">
    <text evidence="4">Belongs to the SWT21 family.</text>
</comment>
<dbReference type="EMBL" id="CAEFZW010000003">
    <property type="protein sequence ID" value="CAB4253885.1"/>
    <property type="molecule type" value="Genomic_DNA"/>
</dbReference>
<gene>
    <name evidence="7" type="ORF">KABA2_03S07612</name>
</gene>
<evidence type="ECO:0000313" key="7">
    <source>
        <dbReference type="EMBL" id="CAB4253885.1"/>
    </source>
</evidence>